<proteinExistence type="predicted"/>
<dbReference type="Proteomes" id="UP000253987">
    <property type="component" value="Unassembled WGS sequence"/>
</dbReference>
<dbReference type="InterPro" id="IPR021253">
    <property type="entry name" value="ZrgA-like"/>
</dbReference>
<organism evidence="3 4">
    <name type="scientific">Marinobacter vulgaris</name>
    <dbReference type="NCBI Taxonomy" id="1928331"/>
    <lineage>
        <taxon>Bacteria</taxon>
        <taxon>Pseudomonadati</taxon>
        <taxon>Pseudomonadota</taxon>
        <taxon>Gammaproteobacteria</taxon>
        <taxon>Pseudomonadales</taxon>
        <taxon>Marinobacteraceae</taxon>
        <taxon>Marinobacter</taxon>
    </lineage>
</organism>
<dbReference type="RefSeq" id="WP_114611430.1">
    <property type="nucleotide sequence ID" value="NZ_QFWX01000001.1"/>
</dbReference>
<feature type="region of interest" description="Disordered" evidence="1">
    <location>
        <begin position="120"/>
        <end position="154"/>
    </location>
</feature>
<evidence type="ECO:0000313" key="4">
    <source>
        <dbReference type="Proteomes" id="UP000253987"/>
    </source>
</evidence>
<gene>
    <name evidence="3" type="ORF">DIT71_01505</name>
</gene>
<evidence type="ECO:0000256" key="2">
    <source>
        <dbReference type="SAM" id="SignalP"/>
    </source>
</evidence>
<protein>
    <submittedName>
        <fullName evidence="3">DUF2796 domain-containing protein</fullName>
    </submittedName>
</protein>
<feature type="chain" id="PRO_5015858793" evidence="2">
    <location>
        <begin position="38"/>
        <end position="217"/>
    </location>
</feature>
<dbReference type="EMBL" id="QFWX01000001">
    <property type="protein sequence ID" value="PXX93505.1"/>
    <property type="molecule type" value="Genomic_DNA"/>
</dbReference>
<dbReference type="OrthoDB" id="7346546at2"/>
<keyword evidence="2" id="KW-0732">Signal</keyword>
<feature type="compositionally biased region" description="Basic and acidic residues" evidence="1">
    <location>
        <begin position="125"/>
        <end position="154"/>
    </location>
</feature>
<reference evidence="4" key="1">
    <citation type="submission" date="2018-05" db="EMBL/GenBank/DDBJ databases">
        <authorList>
            <person name="Lu D."/>
        </authorList>
    </citation>
    <scope>NUCLEOTIDE SEQUENCE [LARGE SCALE GENOMIC DNA]</scope>
    <source>
        <strain evidence="4">F01</strain>
    </source>
</reference>
<dbReference type="Pfam" id="PF10986">
    <property type="entry name" value="ZrgA"/>
    <property type="match status" value="1"/>
</dbReference>
<dbReference type="AlphaFoldDB" id="A0A2V3ZPQ9"/>
<sequence length="217" mass="24102">MPIRMPSSNARHSNRTAPLLALVSLIAAGAVVPAVLAADNPGAHEHGHARLQMAVENNRVDLMFNSPAYNLAGFEHEARTEAEKNQLAEIHRWLETTPLVNIQAANCRVNYATVQLGGNMQAAHGNDHHDHHQEDSHDHHEHEHEHEHEHDDEGATHREFNVSQQLQCDRIGTGEEFTSALMQQFQNLEELNVEWVGPSGQGSARLTPSARAFTLND</sequence>
<reference evidence="3 4" key="2">
    <citation type="submission" date="2018-06" db="EMBL/GenBank/DDBJ databases">
        <title>Marinobactersediminissp. nov, a moderately halophilic bacterium isolated from marine solar saltern.</title>
        <authorList>
            <person name="Zhang Y."/>
        </authorList>
    </citation>
    <scope>NUCLEOTIDE SEQUENCE [LARGE SCALE GENOMIC DNA]</scope>
    <source>
        <strain evidence="3 4">F01</strain>
    </source>
</reference>
<name>A0A2V3ZPQ9_9GAMM</name>
<comment type="caution">
    <text evidence="3">The sequence shown here is derived from an EMBL/GenBank/DDBJ whole genome shotgun (WGS) entry which is preliminary data.</text>
</comment>
<feature type="signal peptide" evidence="2">
    <location>
        <begin position="1"/>
        <end position="37"/>
    </location>
</feature>
<accession>A0A2V3ZPQ9</accession>
<evidence type="ECO:0000256" key="1">
    <source>
        <dbReference type="SAM" id="MobiDB-lite"/>
    </source>
</evidence>
<keyword evidence="4" id="KW-1185">Reference proteome</keyword>
<evidence type="ECO:0000313" key="3">
    <source>
        <dbReference type="EMBL" id="PXX93505.1"/>
    </source>
</evidence>